<dbReference type="PATRIC" id="fig|453.4.peg.3469"/>
<dbReference type="EMBL" id="UASS01000022">
    <property type="protein sequence ID" value="SPX61666.1"/>
    <property type="molecule type" value="Genomic_DNA"/>
</dbReference>
<evidence type="ECO:0000313" key="3">
    <source>
        <dbReference type="EMBL" id="SPX61666.1"/>
    </source>
</evidence>
<evidence type="ECO:0000313" key="2">
    <source>
        <dbReference type="EMBL" id="KTC95520.1"/>
    </source>
</evidence>
<feature type="compositionally biased region" description="Polar residues" evidence="1">
    <location>
        <begin position="236"/>
        <end position="248"/>
    </location>
</feature>
<evidence type="ECO:0000256" key="1">
    <source>
        <dbReference type="SAM" id="MobiDB-lite"/>
    </source>
</evidence>
<accession>A0A0W0TIX6</accession>
<keyword evidence="4" id="KW-1185">Reference proteome</keyword>
<dbReference type="AlphaFoldDB" id="A0A0W0TIX6"/>
<dbReference type="Proteomes" id="UP000251942">
    <property type="component" value="Unassembled WGS sequence"/>
</dbReference>
<sequence length="266" mass="29637">MGRSKVTRKGKHELLPPAKAFGQIIEVATTTEAIDYACEQAEAKFTQAGVIHKAPAQTMLKKMGNARQNVHYLRGPNGQLWDGEMTASNPYENLQQNLAKQEAEVMNDKIQDKAVVMDYAFSEKGDYRRGITIDGVEMDAENDEDREKIEVVDNLFNTWLAGNQYRSDDSVIYKSNENGDFIVDKKGNKVRASGSELSDLMSGDKGFESYMQDQGIDVTARQQSFPGEEPAAVVSKKQQQATQPTSVQEVDIEEIPDYEGVRTPKS</sequence>
<protein>
    <submittedName>
        <fullName evidence="3">Dot/Icm secretion system substrate</fullName>
    </submittedName>
    <submittedName>
        <fullName evidence="2">Substrate of the Dot/Icm secretion system</fullName>
    </submittedName>
</protein>
<organism evidence="2 4">
    <name type="scientific">Legionella feeleii</name>
    <dbReference type="NCBI Taxonomy" id="453"/>
    <lineage>
        <taxon>Bacteria</taxon>
        <taxon>Pseudomonadati</taxon>
        <taxon>Pseudomonadota</taxon>
        <taxon>Gammaproteobacteria</taxon>
        <taxon>Legionellales</taxon>
        <taxon>Legionellaceae</taxon>
        <taxon>Legionella</taxon>
    </lineage>
</organism>
<name>A0A0W0TIX6_9GAMM</name>
<dbReference type="OrthoDB" id="5635174at2"/>
<feature type="region of interest" description="Disordered" evidence="1">
    <location>
        <begin position="221"/>
        <end position="266"/>
    </location>
</feature>
<dbReference type="Proteomes" id="UP000054698">
    <property type="component" value="Unassembled WGS sequence"/>
</dbReference>
<dbReference type="InterPro" id="IPR056465">
    <property type="entry name" value="DotY"/>
</dbReference>
<reference evidence="2 4" key="1">
    <citation type="submission" date="2015-11" db="EMBL/GenBank/DDBJ databases">
        <title>Genomic analysis of 38 Legionella species identifies large and diverse effector repertoires.</title>
        <authorList>
            <person name="Burstein D."/>
            <person name="Amaro F."/>
            <person name="Zusman T."/>
            <person name="Lifshitz Z."/>
            <person name="Cohen O."/>
            <person name="Gilbert J.A."/>
            <person name="Pupko T."/>
            <person name="Shuman H.A."/>
            <person name="Segal G."/>
        </authorList>
    </citation>
    <scope>NUCLEOTIDE SEQUENCE [LARGE SCALE GENOMIC DNA]</scope>
    <source>
        <strain evidence="2 4">WO-44C</strain>
    </source>
</reference>
<dbReference type="STRING" id="453.Lfee_3185"/>
<dbReference type="EMBL" id="LNYB01000085">
    <property type="protein sequence ID" value="KTC95520.1"/>
    <property type="molecule type" value="Genomic_DNA"/>
</dbReference>
<dbReference type="InterPro" id="IPR049927">
    <property type="entry name" value="DotY_N"/>
</dbReference>
<dbReference type="Pfam" id="PF23131">
    <property type="entry name" value="DotY"/>
    <property type="match status" value="1"/>
</dbReference>
<dbReference type="RefSeq" id="WP_058447967.1">
    <property type="nucleotide sequence ID" value="NZ_CAAAHT010000054.1"/>
</dbReference>
<evidence type="ECO:0000313" key="5">
    <source>
        <dbReference type="Proteomes" id="UP000251942"/>
    </source>
</evidence>
<dbReference type="CDD" id="cd22643">
    <property type="entry name" value="DotY_NTD"/>
    <property type="match status" value="1"/>
</dbReference>
<reference evidence="3 5" key="2">
    <citation type="submission" date="2018-06" db="EMBL/GenBank/DDBJ databases">
        <authorList>
            <consortium name="Pathogen Informatics"/>
            <person name="Doyle S."/>
        </authorList>
    </citation>
    <scope>NUCLEOTIDE SEQUENCE [LARGE SCALE GENOMIC DNA]</scope>
    <source>
        <strain evidence="3 5">NCTC12022</strain>
    </source>
</reference>
<evidence type="ECO:0000313" key="4">
    <source>
        <dbReference type="Proteomes" id="UP000054698"/>
    </source>
</evidence>
<gene>
    <name evidence="2" type="ORF">Lfee_3185</name>
    <name evidence="3" type="ORF">NCTC12022_02410</name>
</gene>
<proteinExistence type="predicted"/>